<dbReference type="GO" id="GO:0048038">
    <property type="term" value="F:quinone binding"/>
    <property type="evidence" value="ECO:0007669"/>
    <property type="project" value="UniProtKB-KW"/>
</dbReference>
<dbReference type="Pfam" id="PF00346">
    <property type="entry name" value="Complex1_49kDa"/>
    <property type="match status" value="1"/>
</dbReference>
<keyword evidence="7 14" id="KW-0874">Quinone</keyword>
<evidence type="ECO:0000313" key="17">
    <source>
        <dbReference type="EMBL" id="MBK5928828.1"/>
    </source>
</evidence>
<comment type="similarity">
    <text evidence="14">Belongs to the complex I 49 kDa subunit family.</text>
</comment>
<evidence type="ECO:0000256" key="8">
    <source>
        <dbReference type="ARBA" id="ARBA00022967"/>
    </source>
</evidence>
<name>A0A934WKR5_9RHOB</name>
<dbReference type="RefSeq" id="WP_201158589.1">
    <property type="nucleotide sequence ID" value="NZ_NHSD01000326.1"/>
</dbReference>
<keyword evidence="9 14" id="KW-0520">NAD</keyword>
<comment type="function">
    <text evidence="1 14">NDH-1 shuttles electrons from NADH, via FMN and iron-sulfur (Fe-S) centers, to quinones in the respiratory chain. The immediate electron acceptor for the enzyme in this species is believed to be ubiquinone. Couples the redox reaction to proton translocation (for every two electrons transferred, four hydrogen ions are translocated across the cytoplasmic membrane), and thus conserves the redox energy in a proton gradient.</text>
</comment>
<dbReference type="EMBL" id="NHSD01000326">
    <property type="protein sequence ID" value="MBK5928828.1"/>
    <property type="molecule type" value="Genomic_DNA"/>
</dbReference>
<keyword evidence="18" id="KW-1185">Reference proteome</keyword>
<dbReference type="InterPro" id="IPR022885">
    <property type="entry name" value="NDH1_su_D/H"/>
</dbReference>
<dbReference type="NCBIfam" id="NF004739">
    <property type="entry name" value="PRK06075.1"/>
    <property type="match status" value="1"/>
</dbReference>
<dbReference type="InterPro" id="IPR037232">
    <property type="entry name" value="NADH_quin_OxRdtase_su_C/D-like"/>
</dbReference>
<comment type="similarity">
    <text evidence="3">In the C-terminal section; belongs to the complex I 49 kDa subunit family.</text>
</comment>
<dbReference type="InterPro" id="IPR014029">
    <property type="entry name" value="NADH_UbQ_OxRdtase_49kDa_CS"/>
</dbReference>
<evidence type="ECO:0000256" key="10">
    <source>
        <dbReference type="ARBA" id="ARBA00023075"/>
    </source>
</evidence>
<dbReference type="GO" id="GO:0050136">
    <property type="term" value="F:NADH dehydrogenase (quinone) (non-electrogenic) activity"/>
    <property type="evidence" value="ECO:0007669"/>
    <property type="project" value="UniProtKB-UniRule"/>
</dbReference>
<keyword evidence="4 14" id="KW-0813">Transport</keyword>
<gene>
    <name evidence="14" type="primary">nuoD</name>
    <name evidence="17" type="ORF">CCR87_16045</name>
</gene>
<dbReference type="SUPFAM" id="SSF56762">
    <property type="entry name" value="HydB/Nqo4-like"/>
    <property type="match status" value="1"/>
</dbReference>
<evidence type="ECO:0000313" key="18">
    <source>
        <dbReference type="Proteomes" id="UP000706333"/>
    </source>
</evidence>
<dbReference type="InterPro" id="IPR029014">
    <property type="entry name" value="NiFe-Hase_large"/>
</dbReference>
<evidence type="ECO:0000256" key="12">
    <source>
        <dbReference type="ARBA" id="ARBA00023268"/>
    </source>
</evidence>
<dbReference type="SUPFAM" id="SSF143243">
    <property type="entry name" value="Nqo5-like"/>
    <property type="match status" value="1"/>
</dbReference>
<keyword evidence="5 14" id="KW-1003">Cell membrane</keyword>
<proteinExistence type="inferred from homology"/>
<evidence type="ECO:0000256" key="1">
    <source>
        <dbReference type="ARBA" id="ARBA00002378"/>
    </source>
</evidence>
<evidence type="ECO:0000256" key="4">
    <source>
        <dbReference type="ARBA" id="ARBA00022448"/>
    </source>
</evidence>
<dbReference type="GO" id="GO:0051287">
    <property type="term" value="F:NAD binding"/>
    <property type="evidence" value="ECO:0007669"/>
    <property type="project" value="InterPro"/>
</dbReference>
<evidence type="ECO:0000259" key="15">
    <source>
        <dbReference type="Pfam" id="PF00329"/>
    </source>
</evidence>
<evidence type="ECO:0000256" key="6">
    <source>
        <dbReference type="ARBA" id="ARBA00022519"/>
    </source>
</evidence>
<dbReference type="Pfam" id="PF00329">
    <property type="entry name" value="Complex1_30kDa"/>
    <property type="match status" value="1"/>
</dbReference>
<dbReference type="AlphaFoldDB" id="A0A934WKR5"/>
<dbReference type="GO" id="GO:0008137">
    <property type="term" value="F:NADH dehydrogenase (ubiquinone) activity"/>
    <property type="evidence" value="ECO:0007669"/>
    <property type="project" value="InterPro"/>
</dbReference>
<keyword evidence="8 14" id="KW-1278">Translocase</keyword>
<dbReference type="PROSITE" id="PS00535">
    <property type="entry name" value="COMPLEX1_49K"/>
    <property type="match status" value="1"/>
</dbReference>
<evidence type="ECO:0000256" key="5">
    <source>
        <dbReference type="ARBA" id="ARBA00022475"/>
    </source>
</evidence>
<comment type="catalytic activity">
    <reaction evidence="13 14">
        <text>a quinone + NADH + 5 H(+)(in) = a quinol + NAD(+) + 4 H(+)(out)</text>
        <dbReference type="Rhea" id="RHEA:57888"/>
        <dbReference type="ChEBI" id="CHEBI:15378"/>
        <dbReference type="ChEBI" id="CHEBI:24646"/>
        <dbReference type="ChEBI" id="CHEBI:57540"/>
        <dbReference type="ChEBI" id="CHEBI:57945"/>
        <dbReference type="ChEBI" id="CHEBI:132124"/>
    </reaction>
</comment>
<evidence type="ECO:0000256" key="3">
    <source>
        <dbReference type="ARBA" id="ARBA00010019"/>
    </source>
</evidence>
<dbReference type="GO" id="GO:0005886">
    <property type="term" value="C:plasma membrane"/>
    <property type="evidence" value="ECO:0007669"/>
    <property type="project" value="UniProtKB-SubCell"/>
</dbReference>
<dbReference type="HAMAP" id="MF_01358">
    <property type="entry name" value="NDH1_NuoD"/>
    <property type="match status" value="1"/>
</dbReference>
<dbReference type="Gene3D" id="1.10.645.10">
    <property type="entry name" value="Cytochrome-c3 Hydrogenase, chain B"/>
    <property type="match status" value="1"/>
</dbReference>
<evidence type="ECO:0000256" key="14">
    <source>
        <dbReference type="HAMAP-Rule" id="MF_01358"/>
    </source>
</evidence>
<comment type="caution">
    <text evidence="17">The sequence shown here is derived from an EMBL/GenBank/DDBJ whole genome shotgun (WGS) entry which is preliminary data.</text>
</comment>
<evidence type="ECO:0000256" key="7">
    <source>
        <dbReference type="ARBA" id="ARBA00022719"/>
    </source>
</evidence>
<dbReference type="NCBIfam" id="TIGR01962">
    <property type="entry name" value="NuoD"/>
    <property type="match status" value="1"/>
</dbReference>
<dbReference type="InterPro" id="IPR001135">
    <property type="entry name" value="NADH_Q_OxRdtase_suD"/>
</dbReference>
<keyword evidence="17" id="KW-0560">Oxidoreductase</keyword>
<dbReference type="Gene3D" id="3.30.460.80">
    <property type="entry name" value="NADH:ubiquinone oxidoreductase, 30kDa subunit"/>
    <property type="match status" value="1"/>
</dbReference>
<feature type="domain" description="NADH:ubiquinone oxidoreductase 30kDa subunit" evidence="15">
    <location>
        <begin position="36"/>
        <end position="164"/>
    </location>
</feature>
<evidence type="ECO:0000256" key="9">
    <source>
        <dbReference type="ARBA" id="ARBA00023027"/>
    </source>
</evidence>
<evidence type="ECO:0000256" key="2">
    <source>
        <dbReference type="ARBA" id="ARBA00004417"/>
    </source>
</evidence>
<reference evidence="17" key="2">
    <citation type="journal article" date="2020" name="Microorganisms">
        <title>Osmotic Adaptation and Compatible Solute Biosynthesis of Phototrophic Bacteria as Revealed from Genome Analyses.</title>
        <authorList>
            <person name="Imhoff J.F."/>
            <person name="Rahn T."/>
            <person name="Kunzel S."/>
            <person name="Keller A."/>
            <person name="Neulinger S.C."/>
        </authorList>
    </citation>
    <scope>NUCLEOTIDE SEQUENCE</scope>
    <source>
        <strain evidence="17">LMG 28126</strain>
    </source>
</reference>
<feature type="domain" description="NADH-quinone oxidoreductase subunit D" evidence="16">
    <location>
        <begin position="316"/>
        <end position="586"/>
    </location>
</feature>
<keyword evidence="6" id="KW-0997">Cell inner membrane</keyword>
<comment type="subcellular location">
    <subcellularLocation>
        <location evidence="2">Cell inner membrane</location>
        <topology evidence="2">Peripheral membrane protein</topology>
    </subcellularLocation>
    <subcellularLocation>
        <location evidence="14">Cell membrane</location>
        <topology evidence="14">Peripheral membrane protein</topology>
        <orientation evidence="14">Cytoplasmic side</orientation>
    </subcellularLocation>
</comment>
<dbReference type="PANTHER" id="PTHR11993">
    <property type="entry name" value="NADH-UBIQUINONE OXIDOREDUCTASE 49 KDA SUBUNIT"/>
    <property type="match status" value="1"/>
</dbReference>
<dbReference type="PANTHER" id="PTHR11993:SF45">
    <property type="entry name" value="NADH-QUINONE OXIDOREDUCTASE SUBUNIT C_D"/>
    <property type="match status" value="1"/>
</dbReference>
<evidence type="ECO:0000256" key="13">
    <source>
        <dbReference type="ARBA" id="ARBA00047712"/>
    </source>
</evidence>
<keyword evidence="12" id="KW-0511">Multifunctional enzyme</keyword>
<sequence length="586" mass="66552">MSLDAAPTGDLVADLRARFGRAILARQETAEDFPVLWIAPEAAPAIHRYLKQEIVRPFPLLVDLWCIDETERRNRAGQPASGVTVCTHLTSLERNADIRLKIACDAEAPEMPTLAGVYPNADWYEREAFDMFGVRFTGRAHHRRILMSPLWDGHPLRKTHYARATERPPFRMTDAVFHDTEDAMQPDPEGWGHPMMRDGQELMMLNFGPHHPSAHGVFRIVLGLDGEEVVWAEPDIGYHHRGAEKMAERQSWHGFIPYCDRIDYLGGVIQELPYLMAVERLCGITVPPRAQMIRVMLAEFYRINSHLLFYGTMAQDVGAMSPVFYMFTDREKIHRITETITGARMHPAFFRIGGVAMDLPTGWDALVREFLEWMPSRMDEYERMVLRSELFRIRTKGVGAYDVATALDWGTTGPQLRAAGCDWDLRKRRPVMGYDQFEFEVPLGHTGDIYDRTRVRADEIRESLKIIRQCLENMPEGPTKADHPLTTPPPKDRTYQDIETLIHHFLSVSQGTVVPAGEATGQFEGNRGLSQYSIVSDGGTESYRTRIRSPSFTHLQMIPTLAPGMTVADLVVQIAAIDFVMSDTDR</sequence>
<keyword evidence="11 14" id="KW-0472">Membrane</keyword>
<organism evidence="17 18">
    <name type="scientific">Rhodobaculum claviforme</name>
    <dbReference type="NCBI Taxonomy" id="1549854"/>
    <lineage>
        <taxon>Bacteria</taxon>
        <taxon>Pseudomonadati</taxon>
        <taxon>Pseudomonadota</taxon>
        <taxon>Alphaproteobacteria</taxon>
        <taxon>Rhodobacterales</taxon>
        <taxon>Paracoccaceae</taxon>
        <taxon>Rhodobaculum</taxon>
    </lineage>
</organism>
<accession>A0A934WKR5</accession>
<dbReference type="InterPro" id="IPR001268">
    <property type="entry name" value="NADH_UbQ_OxRdtase_30kDa_su"/>
</dbReference>
<evidence type="ECO:0000259" key="16">
    <source>
        <dbReference type="Pfam" id="PF00346"/>
    </source>
</evidence>
<protein>
    <recommendedName>
        <fullName evidence="14">NADH-quinone oxidoreductase subunit D</fullName>
        <ecNumber evidence="14">7.1.1.-</ecNumber>
    </recommendedName>
    <alternativeName>
        <fullName evidence="14">NADH dehydrogenase I subunit D</fullName>
    </alternativeName>
    <alternativeName>
        <fullName evidence="14">NDH-1 subunit D</fullName>
    </alternativeName>
</protein>
<reference evidence="17" key="1">
    <citation type="submission" date="2017-05" db="EMBL/GenBank/DDBJ databases">
        <authorList>
            <person name="Imhoff J.F."/>
            <person name="Rahn T."/>
            <person name="Kuenzel S."/>
            <person name="Neulinger S.C."/>
        </authorList>
    </citation>
    <scope>NUCLEOTIDE SEQUENCE</scope>
    <source>
        <strain evidence="17">LMG 28126</strain>
    </source>
</reference>
<keyword evidence="10 14" id="KW-0830">Ubiquinone</keyword>
<dbReference type="EC" id="7.1.1.-" evidence="14"/>
<dbReference type="NCBIfam" id="NF008728">
    <property type="entry name" value="PRK11742.1"/>
    <property type="match status" value="1"/>
</dbReference>
<evidence type="ECO:0000256" key="11">
    <source>
        <dbReference type="ARBA" id="ARBA00023136"/>
    </source>
</evidence>
<dbReference type="Proteomes" id="UP000706333">
    <property type="component" value="Unassembled WGS sequence"/>
</dbReference>
<comment type="subunit">
    <text evidence="14">NDH-1 is composed of 14 different subunits. Subunits NuoB, C, D, E, F, and G constitute the peripheral sector of the complex.</text>
</comment>